<dbReference type="PANTHER" id="PTHR30354">
    <property type="entry name" value="GNT FAMILY GLUCONATE TRANSPORTER"/>
    <property type="match status" value="1"/>
</dbReference>
<dbReference type="PANTHER" id="PTHR30354:SF11">
    <property type="entry name" value="PERMEASE"/>
    <property type="match status" value="1"/>
</dbReference>
<keyword evidence="1" id="KW-0472">Membrane</keyword>
<feature type="transmembrane region" description="Helical" evidence="1">
    <location>
        <begin position="321"/>
        <end position="343"/>
    </location>
</feature>
<dbReference type="EMBL" id="BLAU01000001">
    <property type="protein sequence ID" value="GET22002.1"/>
    <property type="molecule type" value="Genomic_DNA"/>
</dbReference>
<dbReference type="GO" id="GO:0015128">
    <property type="term" value="F:gluconate transmembrane transporter activity"/>
    <property type="evidence" value="ECO:0007669"/>
    <property type="project" value="InterPro"/>
</dbReference>
<keyword evidence="5" id="KW-1185">Reference proteome</keyword>
<keyword evidence="1" id="KW-0812">Transmembrane</keyword>
<dbReference type="OrthoDB" id="9787129at2"/>
<gene>
    <name evidence="3" type="ORF">CLV93_10445</name>
    <name evidence="2" type="ORF">JCM18694_22480</name>
</gene>
<feature type="transmembrane region" description="Helical" evidence="1">
    <location>
        <begin position="59"/>
        <end position="76"/>
    </location>
</feature>
<evidence type="ECO:0000256" key="1">
    <source>
        <dbReference type="SAM" id="Phobius"/>
    </source>
</evidence>
<dbReference type="Proteomes" id="UP000240621">
    <property type="component" value="Unassembled WGS sequence"/>
</dbReference>
<dbReference type="RefSeq" id="WP_106541920.1">
    <property type="nucleotide sequence ID" value="NZ_BLAU01000001.1"/>
</dbReference>
<feature type="transmembrane region" description="Helical" evidence="1">
    <location>
        <begin position="100"/>
        <end position="122"/>
    </location>
</feature>
<feature type="transmembrane region" description="Helical" evidence="1">
    <location>
        <begin position="350"/>
        <end position="371"/>
    </location>
</feature>
<feature type="transmembrane region" description="Helical" evidence="1">
    <location>
        <begin position="252"/>
        <end position="277"/>
    </location>
</feature>
<dbReference type="Proteomes" id="UP000396862">
    <property type="component" value="Unassembled WGS sequence"/>
</dbReference>
<evidence type="ECO:0000313" key="5">
    <source>
        <dbReference type="Proteomes" id="UP000396862"/>
    </source>
</evidence>
<feature type="transmembrane region" description="Helical" evidence="1">
    <location>
        <begin position="175"/>
        <end position="197"/>
    </location>
</feature>
<dbReference type="InterPro" id="IPR003474">
    <property type="entry name" value="Glcn_transporter"/>
</dbReference>
<evidence type="ECO:0000313" key="3">
    <source>
        <dbReference type="EMBL" id="PSK83115.1"/>
    </source>
</evidence>
<dbReference type="AlphaFoldDB" id="A0A2P8CDR2"/>
<evidence type="ECO:0000313" key="2">
    <source>
        <dbReference type="EMBL" id="GET22002.1"/>
    </source>
</evidence>
<reference evidence="2 5" key="2">
    <citation type="submission" date="2019-10" db="EMBL/GenBank/DDBJ databases">
        <title>Prolixibacter strains distinguished by the presence of nitrate reductase genes were adept at nitrate-dependent anaerobic corrosion of metallic iron and carbon steel.</title>
        <authorList>
            <person name="Iino T."/>
            <person name="Shono N."/>
            <person name="Ito K."/>
            <person name="Nakamura R."/>
            <person name="Sueoka K."/>
            <person name="Harayama S."/>
            <person name="Ohkuma M."/>
        </authorList>
    </citation>
    <scope>NUCLEOTIDE SEQUENCE [LARGE SCALE GENOMIC DNA]</scope>
    <source>
        <strain evidence="2 5">MIC1-1</strain>
    </source>
</reference>
<dbReference type="GO" id="GO:0005886">
    <property type="term" value="C:plasma membrane"/>
    <property type="evidence" value="ECO:0007669"/>
    <property type="project" value="TreeGrafter"/>
</dbReference>
<dbReference type="EMBL" id="PYGC01000004">
    <property type="protein sequence ID" value="PSK83115.1"/>
    <property type="molecule type" value="Genomic_DNA"/>
</dbReference>
<protein>
    <submittedName>
        <fullName evidence="3">GntP family gluconate:H+ symporter</fullName>
    </submittedName>
    <submittedName>
        <fullName evidence="2">Permease</fullName>
    </submittedName>
</protein>
<dbReference type="NCBIfam" id="TIGR00791">
    <property type="entry name" value="gntP"/>
    <property type="match status" value="1"/>
</dbReference>
<feature type="transmembrane region" description="Helical" evidence="1">
    <location>
        <begin position="421"/>
        <end position="438"/>
    </location>
</feature>
<dbReference type="PIRSF" id="PIRSF002746">
    <property type="entry name" value="Gluconate_transporter"/>
    <property type="match status" value="1"/>
</dbReference>
<keyword evidence="1" id="KW-1133">Transmembrane helix</keyword>
<feature type="transmembrane region" description="Helical" evidence="1">
    <location>
        <begin position="134"/>
        <end position="155"/>
    </location>
</feature>
<evidence type="ECO:0000313" key="4">
    <source>
        <dbReference type="Proteomes" id="UP000240621"/>
    </source>
</evidence>
<organism evidence="3 4">
    <name type="scientific">Prolixibacter denitrificans</name>
    <dbReference type="NCBI Taxonomy" id="1541063"/>
    <lineage>
        <taxon>Bacteria</taxon>
        <taxon>Pseudomonadati</taxon>
        <taxon>Bacteroidota</taxon>
        <taxon>Bacteroidia</taxon>
        <taxon>Marinilabiliales</taxon>
        <taxon>Prolixibacteraceae</taxon>
        <taxon>Prolixibacter</taxon>
    </lineage>
</organism>
<sequence length="439" mass="46211">MVIILALILVIFLVVIATTKFNIHPFLSLLFAAVVMGFVSGMDGGVIVRKLTEGFGKTLSSIGIIIAFGTIIGVYLEKSGGAMKIARTILKMIGEKRSALAMNLTGFIVSIPVFCDSGFVILSRLNKALSKKSGISLVVFAISLAAGLYATHVFVPPTPGPLAAAAALKADLGMVIFLGLIVALPVSLAGYFWAKFISKRVSVVVKEETEMEEEPEKLPGNLVSFAPIIFPIILIALKSIADYPTHPFGSDWIYQVLVFMGNPVIALFMGVILAFALKHSFKETHFDWTIKGLKEAGVIILITGAGGAFGEILRAGGIGDIIGSGLSDFQVGILLPFILAAILKSAQGSSTVAIITTAAIVSPLLGSLGLSSETSKALTVLAIGAGAMTVSHLNDSYFWVVSQFSDMNTSTALKSQTMATLLQGITGIIIIYTLNLIIG</sequence>
<reference evidence="3 4" key="1">
    <citation type="submission" date="2018-03" db="EMBL/GenBank/DDBJ databases">
        <title>Genomic Encyclopedia of Archaeal and Bacterial Type Strains, Phase II (KMG-II): from individual species to whole genera.</title>
        <authorList>
            <person name="Goeker M."/>
        </authorList>
    </citation>
    <scope>NUCLEOTIDE SEQUENCE [LARGE SCALE GENOMIC DNA]</scope>
    <source>
        <strain evidence="3 4">DSM 27267</strain>
    </source>
</reference>
<name>A0A2P8CDR2_9BACT</name>
<comment type="caution">
    <text evidence="3">The sequence shown here is derived from an EMBL/GenBank/DDBJ whole genome shotgun (WGS) entry which is preliminary data.</text>
</comment>
<proteinExistence type="predicted"/>
<feature type="transmembrane region" description="Helical" evidence="1">
    <location>
        <begin position="377"/>
        <end position="400"/>
    </location>
</feature>
<feature type="transmembrane region" description="Helical" evidence="1">
    <location>
        <begin position="27"/>
        <end position="47"/>
    </location>
</feature>
<dbReference type="Pfam" id="PF02447">
    <property type="entry name" value="GntP_permease"/>
    <property type="match status" value="1"/>
</dbReference>
<feature type="transmembrane region" description="Helical" evidence="1">
    <location>
        <begin position="218"/>
        <end position="240"/>
    </location>
</feature>
<accession>A0A2P8CDR2</accession>